<feature type="region of interest" description="Disordered" evidence="1">
    <location>
        <begin position="1"/>
        <end position="27"/>
    </location>
</feature>
<keyword evidence="3" id="KW-1185">Reference proteome</keyword>
<reference evidence="2 3" key="1">
    <citation type="submission" date="2018-06" db="EMBL/GenBank/DDBJ databases">
        <title>Freshwater and sediment microbial communities from various areas in North America, analyzing microbe dynamics in response to fracking.</title>
        <authorList>
            <person name="Lamendella R."/>
        </authorList>
    </citation>
    <scope>NUCLEOTIDE SEQUENCE [LARGE SCALE GENOMIC DNA]</scope>
    <source>
        <strain evidence="2 3">NG-13</strain>
    </source>
</reference>
<evidence type="ECO:0000313" key="2">
    <source>
        <dbReference type="EMBL" id="RAJ03230.1"/>
    </source>
</evidence>
<name>A0ABX9BSQ4_9BACL</name>
<evidence type="ECO:0000313" key="3">
    <source>
        <dbReference type="Proteomes" id="UP000248827"/>
    </source>
</evidence>
<proteinExistence type="predicted"/>
<organism evidence="2 3">
    <name type="scientific">Paenibacillus pabuli</name>
    <dbReference type="NCBI Taxonomy" id="1472"/>
    <lineage>
        <taxon>Bacteria</taxon>
        <taxon>Bacillati</taxon>
        <taxon>Bacillota</taxon>
        <taxon>Bacilli</taxon>
        <taxon>Bacillales</taxon>
        <taxon>Paenibacillaceae</taxon>
        <taxon>Paenibacillus</taxon>
    </lineage>
</organism>
<dbReference type="RefSeq" id="WP_111618701.1">
    <property type="nucleotide sequence ID" value="NZ_QLLI01000001.1"/>
</dbReference>
<gene>
    <name evidence="2" type="ORF">DET54_101425</name>
</gene>
<sequence length="60" mass="6212">MRAGLLQQEGSNKAPVHVADLPPEPPLMPIEEYEAAQAATAEAAALTQASTTNPKDGSLI</sequence>
<protein>
    <submittedName>
        <fullName evidence="2">Uncharacterized protein</fullName>
    </submittedName>
</protein>
<feature type="compositionally biased region" description="Low complexity" evidence="1">
    <location>
        <begin position="39"/>
        <end position="52"/>
    </location>
</feature>
<accession>A0ABX9BSQ4</accession>
<comment type="caution">
    <text evidence="2">The sequence shown here is derived from an EMBL/GenBank/DDBJ whole genome shotgun (WGS) entry which is preliminary data.</text>
</comment>
<evidence type="ECO:0000256" key="1">
    <source>
        <dbReference type="SAM" id="MobiDB-lite"/>
    </source>
</evidence>
<dbReference type="Proteomes" id="UP000248827">
    <property type="component" value="Unassembled WGS sequence"/>
</dbReference>
<dbReference type="EMBL" id="QLLI01000001">
    <property type="protein sequence ID" value="RAJ03230.1"/>
    <property type="molecule type" value="Genomic_DNA"/>
</dbReference>
<feature type="region of interest" description="Disordered" evidence="1">
    <location>
        <begin position="39"/>
        <end position="60"/>
    </location>
</feature>